<evidence type="ECO:0000313" key="2">
    <source>
        <dbReference type="EMBL" id="XBH21810.1"/>
    </source>
</evidence>
<keyword evidence="1" id="KW-0472">Membrane</keyword>
<keyword evidence="1" id="KW-0812">Transmembrane</keyword>
<reference evidence="2" key="1">
    <citation type="submission" date="2024-02" db="EMBL/GenBank/DDBJ databases">
        <title>Tomenella chthoni gen. nov. sp. nov., a member of the family Jonesiaceae isolated from bat guano.</title>
        <authorList>
            <person name="Miller S.L."/>
            <person name="King J."/>
            <person name="Sankaranarayanan K."/>
            <person name="Lawson P.A."/>
        </authorList>
    </citation>
    <scope>NUCLEOTIDE SEQUENCE</scope>
    <source>
        <strain evidence="2">BS-20</strain>
    </source>
</reference>
<name>A0AAU7DX10_9MICO</name>
<accession>A0AAU7DX10</accession>
<dbReference type="EMBL" id="CP146203">
    <property type="protein sequence ID" value="XBH21810.1"/>
    <property type="molecule type" value="Genomic_DNA"/>
</dbReference>
<evidence type="ECO:0000256" key="1">
    <source>
        <dbReference type="SAM" id="Phobius"/>
    </source>
</evidence>
<feature type="transmembrane region" description="Helical" evidence="1">
    <location>
        <begin position="25"/>
        <end position="43"/>
    </location>
</feature>
<sequence>MSIPSAPDGGSPPTVRRLSTLQRSWRVILVGIGLIILSIAQVISTNDWFPLGSLSQYSYARPLDSPTKAVRIRALTEAGNDRGVSLSKGGIGIERAEIEGQVQRIIDNPEMLEGIARAYSERNPKNPAFVELRMERVIRYVEDGKPTGEEDVEVLTTWTVQGDYGEYVPKEKK</sequence>
<keyword evidence="1" id="KW-1133">Transmembrane helix</keyword>
<protein>
    <submittedName>
        <fullName evidence="2">Uncharacterized protein</fullName>
    </submittedName>
</protein>
<dbReference type="AlphaFoldDB" id="A0AAU7DX10"/>
<organism evidence="2">
    <name type="scientific">Jonesiaceae bacterium BS-20</name>
    <dbReference type="NCBI Taxonomy" id="3120821"/>
    <lineage>
        <taxon>Bacteria</taxon>
        <taxon>Bacillati</taxon>
        <taxon>Actinomycetota</taxon>
        <taxon>Actinomycetes</taxon>
        <taxon>Micrococcales</taxon>
        <taxon>Jonesiaceae</taxon>
    </lineage>
</organism>
<proteinExistence type="predicted"/>
<gene>
    <name evidence="2" type="ORF">V5R04_00865</name>
</gene>